<feature type="domain" description="DAGKc" evidence="9">
    <location>
        <begin position="1"/>
        <end position="129"/>
    </location>
</feature>
<keyword evidence="4" id="KW-0547">Nucleotide-binding</keyword>
<name>A0A554RP00_9ACTN</name>
<dbReference type="Gene3D" id="3.40.50.10330">
    <property type="entry name" value="Probable inorganic polyphosphate/atp-NAD kinase, domain 1"/>
    <property type="match status" value="1"/>
</dbReference>
<reference evidence="10 11" key="1">
    <citation type="submission" date="2019-07" db="EMBL/GenBank/DDBJ databases">
        <authorList>
            <person name="Zhao L.H."/>
        </authorList>
    </citation>
    <scope>NUCLEOTIDE SEQUENCE [LARGE SCALE GENOMIC DNA]</scope>
    <source>
        <strain evidence="10 11">Co35</strain>
    </source>
</reference>
<proteinExistence type="inferred from homology"/>
<dbReference type="GO" id="GO:0005524">
    <property type="term" value="F:ATP binding"/>
    <property type="evidence" value="ECO:0007669"/>
    <property type="project" value="UniProtKB-KW"/>
</dbReference>
<evidence type="ECO:0000256" key="5">
    <source>
        <dbReference type="ARBA" id="ARBA00022777"/>
    </source>
</evidence>
<sequence>MPRLLAITNASAGTSTTSSIDAAVEVLSRVHEVDTVATGSTDELDAALAERPDLDAVVVFGGDGSLHAVVDAVHRAGRLDDLAVGLVPLGTGNDFSRTLGLPLDPAAAAERILGSEGRRIDLLEDFGGAVVVNAASIGLGAEAAVRAKRYKKRWGPLGYAIGAAKSAFVPDAKVEVKIDGRPVRRRHGHITQLSVGNGRFVGGGTDLFPTAEIDDGQMDVQVVFAHTLAGRAAYVVRLLTRTTDESPLVHYERAQRVEVHGEGLRCTSDGEISDPCPDHTWQILPGALTFLA</sequence>
<evidence type="ECO:0000256" key="4">
    <source>
        <dbReference type="ARBA" id="ARBA00022741"/>
    </source>
</evidence>
<gene>
    <name evidence="10" type="ORF">FNM00_16220</name>
</gene>
<keyword evidence="7" id="KW-0594">Phospholipid biosynthesis</keyword>
<keyword evidence="5 10" id="KW-0418">Kinase</keyword>
<comment type="similarity">
    <text evidence="2">Belongs to the diacylglycerol/lipid kinase family.</text>
</comment>
<dbReference type="PANTHER" id="PTHR12358">
    <property type="entry name" value="SPHINGOSINE KINASE"/>
    <property type="match status" value="1"/>
</dbReference>
<evidence type="ECO:0000256" key="3">
    <source>
        <dbReference type="ARBA" id="ARBA00022679"/>
    </source>
</evidence>
<keyword evidence="7" id="KW-0444">Lipid biosynthesis</keyword>
<keyword evidence="6" id="KW-0067">ATP-binding</keyword>
<dbReference type="OrthoDB" id="142078at2"/>
<dbReference type="Proteomes" id="UP000316988">
    <property type="component" value="Unassembled WGS sequence"/>
</dbReference>
<dbReference type="InterPro" id="IPR001206">
    <property type="entry name" value="Diacylglycerol_kinase_cat_dom"/>
</dbReference>
<dbReference type="Gene3D" id="2.60.200.40">
    <property type="match status" value="1"/>
</dbReference>
<keyword evidence="7" id="KW-0443">Lipid metabolism</keyword>
<dbReference type="Pfam" id="PF19279">
    <property type="entry name" value="YegS_C"/>
    <property type="match status" value="1"/>
</dbReference>
<dbReference type="SUPFAM" id="SSF111331">
    <property type="entry name" value="NAD kinase/diacylglycerol kinase-like"/>
    <property type="match status" value="1"/>
</dbReference>
<keyword evidence="8" id="KW-1208">Phospholipid metabolism</keyword>
<keyword evidence="3" id="KW-0808">Transferase</keyword>
<dbReference type="Pfam" id="PF00781">
    <property type="entry name" value="DAGK_cat"/>
    <property type="match status" value="1"/>
</dbReference>
<dbReference type="GO" id="GO:0016301">
    <property type="term" value="F:kinase activity"/>
    <property type="evidence" value="ECO:0007669"/>
    <property type="project" value="UniProtKB-KW"/>
</dbReference>
<dbReference type="InterPro" id="IPR050187">
    <property type="entry name" value="Lipid_Phosphate_FormReg"/>
</dbReference>
<dbReference type="EMBL" id="VLNT01000020">
    <property type="protein sequence ID" value="TSD55806.1"/>
    <property type="molecule type" value="Genomic_DNA"/>
</dbReference>
<evidence type="ECO:0000256" key="6">
    <source>
        <dbReference type="ARBA" id="ARBA00022840"/>
    </source>
</evidence>
<evidence type="ECO:0000256" key="1">
    <source>
        <dbReference type="ARBA" id="ARBA00001946"/>
    </source>
</evidence>
<evidence type="ECO:0000256" key="8">
    <source>
        <dbReference type="ARBA" id="ARBA00023264"/>
    </source>
</evidence>
<keyword evidence="11" id="KW-1185">Reference proteome</keyword>
<evidence type="ECO:0000256" key="7">
    <source>
        <dbReference type="ARBA" id="ARBA00023209"/>
    </source>
</evidence>
<evidence type="ECO:0000259" key="9">
    <source>
        <dbReference type="PROSITE" id="PS50146"/>
    </source>
</evidence>
<evidence type="ECO:0000256" key="2">
    <source>
        <dbReference type="ARBA" id="ARBA00005983"/>
    </source>
</evidence>
<dbReference type="GO" id="GO:0008654">
    <property type="term" value="P:phospholipid biosynthetic process"/>
    <property type="evidence" value="ECO:0007669"/>
    <property type="project" value="UniProtKB-KW"/>
</dbReference>
<evidence type="ECO:0000313" key="11">
    <source>
        <dbReference type="Proteomes" id="UP000316988"/>
    </source>
</evidence>
<dbReference type="PROSITE" id="PS50146">
    <property type="entry name" value="DAGK"/>
    <property type="match status" value="1"/>
</dbReference>
<protein>
    <submittedName>
        <fullName evidence="10">Diacylglycerol kinase</fullName>
    </submittedName>
</protein>
<dbReference type="RefSeq" id="WP_143914588.1">
    <property type="nucleotide sequence ID" value="NZ_VLNT01000020.1"/>
</dbReference>
<organism evidence="10 11">
    <name type="scientific">Aeromicrobium piscarium</name>
    <dbReference type="NCBI Taxonomy" id="2590901"/>
    <lineage>
        <taxon>Bacteria</taxon>
        <taxon>Bacillati</taxon>
        <taxon>Actinomycetota</taxon>
        <taxon>Actinomycetes</taxon>
        <taxon>Propionibacteriales</taxon>
        <taxon>Nocardioidaceae</taxon>
        <taxon>Aeromicrobium</taxon>
    </lineage>
</organism>
<dbReference type="SMART" id="SM00046">
    <property type="entry name" value="DAGKc"/>
    <property type="match status" value="1"/>
</dbReference>
<dbReference type="InterPro" id="IPR017438">
    <property type="entry name" value="ATP-NAD_kinase_N"/>
</dbReference>
<evidence type="ECO:0000313" key="10">
    <source>
        <dbReference type="EMBL" id="TSD55806.1"/>
    </source>
</evidence>
<dbReference type="InterPro" id="IPR045540">
    <property type="entry name" value="YegS/DAGK_C"/>
</dbReference>
<comment type="caution">
    <text evidence="10">The sequence shown here is derived from an EMBL/GenBank/DDBJ whole genome shotgun (WGS) entry which is preliminary data.</text>
</comment>
<dbReference type="AlphaFoldDB" id="A0A554RP00"/>
<accession>A0A554RP00</accession>
<comment type="cofactor">
    <cofactor evidence="1">
        <name>Mg(2+)</name>
        <dbReference type="ChEBI" id="CHEBI:18420"/>
    </cofactor>
</comment>
<dbReference type="PANTHER" id="PTHR12358:SF54">
    <property type="entry name" value="SPHINGOSINE KINASE RELATED PROTEIN"/>
    <property type="match status" value="1"/>
</dbReference>
<dbReference type="InterPro" id="IPR016064">
    <property type="entry name" value="NAD/diacylglycerol_kinase_sf"/>
</dbReference>